<sequence>MKKILYIGRSEHARHYLTYAQSKGFIIDFVEHPPFHSDVWNEWI</sequence>
<evidence type="ECO:0000313" key="1">
    <source>
        <dbReference type="EMBL" id="PHM61682.1"/>
    </source>
</evidence>
<dbReference type="RefSeq" id="WP_279625595.1">
    <property type="nucleotide sequence ID" value="NZ_NJAK01000001.1"/>
</dbReference>
<organism evidence="1 2">
    <name type="scientific">Xenorhabdus ishibashii</name>
    <dbReference type="NCBI Taxonomy" id="1034471"/>
    <lineage>
        <taxon>Bacteria</taxon>
        <taxon>Pseudomonadati</taxon>
        <taxon>Pseudomonadota</taxon>
        <taxon>Gammaproteobacteria</taxon>
        <taxon>Enterobacterales</taxon>
        <taxon>Morganellaceae</taxon>
        <taxon>Xenorhabdus</taxon>
    </lineage>
</organism>
<keyword evidence="2" id="KW-1185">Reference proteome</keyword>
<comment type="caution">
    <text evidence="1">The sequence shown here is derived from an EMBL/GenBank/DDBJ whole genome shotgun (WGS) entry which is preliminary data.</text>
</comment>
<protein>
    <submittedName>
        <fullName evidence="1">Uncharacterized protein</fullName>
    </submittedName>
</protein>
<gene>
    <name evidence="1" type="ORF">Xish_00821</name>
</gene>
<dbReference type="Proteomes" id="UP000222168">
    <property type="component" value="Unassembled WGS sequence"/>
</dbReference>
<evidence type="ECO:0000313" key="2">
    <source>
        <dbReference type="Proteomes" id="UP000222168"/>
    </source>
</evidence>
<name>A0A2D0KE73_9GAMM</name>
<reference evidence="1 2" key="1">
    <citation type="journal article" date="2017" name="Nat. Microbiol.">
        <title>Natural product diversity associated with the nematode symbionts Photorhabdus and Xenorhabdus.</title>
        <authorList>
            <person name="Tobias N.J."/>
            <person name="Wolff H."/>
            <person name="Djahanschiri B."/>
            <person name="Grundmann F."/>
            <person name="Kronenwerth M."/>
            <person name="Shi Y.M."/>
            <person name="Simonyi S."/>
            <person name="Grun P."/>
            <person name="Shapiro-Ilan D."/>
            <person name="Pidot S.J."/>
            <person name="Stinear T.P."/>
            <person name="Ebersberger I."/>
            <person name="Bode H.B."/>
        </authorList>
    </citation>
    <scope>NUCLEOTIDE SEQUENCE [LARGE SCALE GENOMIC DNA]</scope>
    <source>
        <strain evidence="1 2">DSM 22670</strain>
    </source>
</reference>
<accession>A0A2D0KE73</accession>
<dbReference type="EMBL" id="NJAK01000001">
    <property type="protein sequence ID" value="PHM61682.1"/>
    <property type="molecule type" value="Genomic_DNA"/>
</dbReference>
<proteinExistence type="predicted"/>
<dbReference type="AlphaFoldDB" id="A0A2D0KE73"/>